<dbReference type="PANTHER" id="PTHR33562">
    <property type="entry name" value="ATILLA, ISOFORM B-RELATED-RELATED"/>
    <property type="match status" value="1"/>
</dbReference>
<dbReference type="Proteomes" id="UP000747542">
    <property type="component" value="Unassembled WGS sequence"/>
</dbReference>
<keyword evidence="5" id="KW-1185">Reference proteome</keyword>
<evidence type="ECO:0000313" key="4">
    <source>
        <dbReference type="EMBL" id="KAG7175111.1"/>
    </source>
</evidence>
<keyword evidence="1 3" id="KW-0732">Signal</keyword>
<dbReference type="GO" id="GO:0032222">
    <property type="term" value="P:regulation of synaptic transmission, cholinergic"/>
    <property type="evidence" value="ECO:0007669"/>
    <property type="project" value="InterPro"/>
</dbReference>
<keyword evidence="2" id="KW-0325">Glycoprotein</keyword>
<dbReference type="GO" id="GO:0030431">
    <property type="term" value="P:sleep"/>
    <property type="evidence" value="ECO:0007669"/>
    <property type="project" value="InterPro"/>
</dbReference>
<dbReference type="InterPro" id="IPR031424">
    <property type="entry name" value="QVR-like"/>
</dbReference>
<gene>
    <name evidence="4" type="ORF">Hamer_G022455</name>
</gene>
<evidence type="ECO:0000256" key="3">
    <source>
        <dbReference type="SAM" id="SignalP"/>
    </source>
</evidence>
<name>A0A8J5TI30_HOMAM</name>
<reference evidence="4" key="1">
    <citation type="journal article" date="2021" name="Sci. Adv.">
        <title>The American lobster genome reveals insights on longevity, neural, and immune adaptations.</title>
        <authorList>
            <person name="Polinski J.M."/>
            <person name="Zimin A.V."/>
            <person name="Clark K.F."/>
            <person name="Kohn A.B."/>
            <person name="Sadowski N."/>
            <person name="Timp W."/>
            <person name="Ptitsyn A."/>
            <person name="Khanna P."/>
            <person name="Romanova D.Y."/>
            <person name="Williams P."/>
            <person name="Greenwood S.J."/>
            <person name="Moroz L.L."/>
            <person name="Walt D.R."/>
            <person name="Bodnar A.G."/>
        </authorList>
    </citation>
    <scope>NUCLEOTIDE SEQUENCE</scope>
    <source>
        <strain evidence="4">GMGI-L3</strain>
    </source>
</reference>
<evidence type="ECO:0000256" key="2">
    <source>
        <dbReference type="ARBA" id="ARBA00023180"/>
    </source>
</evidence>
<organism evidence="4 5">
    <name type="scientific">Homarus americanus</name>
    <name type="common">American lobster</name>
    <dbReference type="NCBI Taxonomy" id="6706"/>
    <lineage>
        <taxon>Eukaryota</taxon>
        <taxon>Metazoa</taxon>
        <taxon>Ecdysozoa</taxon>
        <taxon>Arthropoda</taxon>
        <taxon>Crustacea</taxon>
        <taxon>Multicrustacea</taxon>
        <taxon>Malacostraca</taxon>
        <taxon>Eumalacostraca</taxon>
        <taxon>Eucarida</taxon>
        <taxon>Decapoda</taxon>
        <taxon>Pleocyemata</taxon>
        <taxon>Astacidea</taxon>
        <taxon>Nephropoidea</taxon>
        <taxon>Nephropidae</taxon>
        <taxon>Homarus</taxon>
    </lineage>
</organism>
<feature type="chain" id="PRO_5035264474" evidence="3">
    <location>
        <begin position="22"/>
        <end position="138"/>
    </location>
</feature>
<dbReference type="EMBL" id="JAHLQT010006308">
    <property type="protein sequence ID" value="KAG7175111.1"/>
    <property type="molecule type" value="Genomic_DNA"/>
</dbReference>
<protein>
    <submittedName>
        <fullName evidence="4">Putative Sleepless protein domain-containing protein 3</fullName>
    </submittedName>
</protein>
<evidence type="ECO:0000256" key="1">
    <source>
        <dbReference type="ARBA" id="ARBA00022729"/>
    </source>
</evidence>
<dbReference type="InterPro" id="IPR050975">
    <property type="entry name" value="Sleep_regulator"/>
</dbReference>
<dbReference type="Pfam" id="PF17064">
    <property type="entry name" value="QVR"/>
    <property type="match status" value="1"/>
</dbReference>
<dbReference type="AlphaFoldDB" id="A0A8J5TI30"/>
<proteinExistence type="predicted"/>
<comment type="caution">
    <text evidence="4">The sequence shown here is derived from an EMBL/GenBank/DDBJ whole genome shotgun (WGS) entry which is preliminary data.</text>
</comment>
<dbReference type="OrthoDB" id="6361918at2759"/>
<sequence length="138" mass="15480">MVVVRSVVLLLLMLQDVLVGGEEQLWCYECGTGVAGQPTCEDFARASSWTNFWRKCPKDYVCVKAMPKWAMTNESHIVRGCTLQTNLRGDTHLEGCWSHFSSAMIFCFCNTDRCNHARTSTPTILTLTILLALCVGLR</sequence>
<feature type="signal peptide" evidence="3">
    <location>
        <begin position="1"/>
        <end position="21"/>
    </location>
</feature>
<evidence type="ECO:0000313" key="5">
    <source>
        <dbReference type="Proteomes" id="UP000747542"/>
    </source>
</evidence>
<accession>A0A8J5TI30</accession>